<name>H3BKR7_MOUSE</name>
<dbReference type="HOGENOM" id="CLU_3013585_0_0_1"/>
<dbReference type="ExpressionAtlas" id="H3BKR7">
    <property type="expression patterns" value="baseline and differential"/>
</dbReference>
<dbReference type="PeptideAtlas" id="H3BKR7"/>
<reference evidence="1 3" key="2">
    <citation type="journal article" date="2011" name="PLoS Biol.">
        <title>Modernizing reference genome assemblies.</title>
        <authorList>
            <person name="Church D.M."/>
            <person name="Schneider V.A."/>
            <person name="Graves T."/>
            <person name="Auger K."/>
            <person name="Cunningham F."/>
            <person name="Bouk N."/>
            <person name="Chen H.C."/>
            <person name="Agarwala R."/>
            <person name="McLaren W.M."/>
            <person name="Ritchie G.R."/>
            <person name="Albracht D."/>
            <person name="Kremitzki M."/>
            <person name="Rock S."/>
            <person name="Kotkiewicz H."/>
            <person name="Kremitzki C."/>
            <person name="Wollam A."/>
            <person name="Trani L."/>
            <person name="Fulton L."/>
            <person name="Fulton R."/>
            <person name="Matthews L."/>
            <person name="Whitehead S."/>
            <person name="Chow W."/>
            <person name="Torrance J."/>
            <person name="Dunn M."/>
            <person name="Harden G."/>
            <person name="Threadgold G."/>
            <person name="Wood J."/>
            <person name="Collins J."/>
            <person name="Heath P."/>
            <person name="Griffiths G."/>
            <person name="Pelan S."/>
            <person name="Grafham D."/>
            <person name="Eichler E.E."/>
            <person name="Weinstock G."/>
            <person name="Mardis E.R."/>
            <person name="Wilson R.K."/>
            <person name="Howe K."/>
            <person name="Flicek P."/>
            <person name="Hubbard T."/>
        </authorList>
    </citation>
    <scope>NUCLEOTIDE SEQUENCE [LARGE SCALE GENOMIC DNA]</scope>
    <source>
        <strain evidence="1 3">C57BL/6J</strain>
    </source>
</reference>
<organism evidence="1 3">
    <name type="scientific">Mus musculus</name>
    <name type="common">Mouse</name>
    <dbReference type="NCBI Taxonomy" id="10090"/>
    <lineage>
        <taxon>Eukaryota</taxon>
        <taxon>Metazoa</taxon>
        <taxon>Chordata</taxon>
        <taxon>Craniata</taxon>
        <taxon>Vertebrata</taxon>
        <taxon>Euteleostomi</taxon>
        <taxon>Mammalia</taxon>
        <taxon>Eutheria</taxon>
        <taxon>Euarchontoglires</taxon>
        <taxon>Glires</taxon>
        <taxon>Rodentia</taxon>
        <taxon>Myomorpha</taxon>
        <taxon>Muroidea</taxon>
        <taxon>Muridae</taxon>
        <taxon>Murinae</taxon>
        <taxon>Mus</taxon>
        <taxon>Mus</taxon>
    </lineage>
</organism>
<proteinExistence type="evidence at protein level"/>
<keyword evidence="3" id="KW-1185">Reference proteome</keyword>
<dbReference type="GeneTree" id="ENSGT00940000158877"/>
<dbReference type="Proteomes" id="UP000000589">
    <property type="component" value="Chromosome 2"/>
</dbReference>
<reference evidence="1" key="4">
    <citation type="submission" date="2025-09" db="UniProtKB">
        <authorList>
            <consortium name="Ensembl"/>
        </authorList>
    </citation>
    <scope>IDENTIFICATION</scope>
    <source>
        <strain evidence="1">C57BL/6J</strain>
    </source>
</reference>
<accession>H3BKR7</accession>
<dbReference type="Ensembl" id="ENSMUST00000147456.2">
    <property type="protein sequence ID" value="ENSMUSP00000135497.2"/>
    <property type="gene ID" value="ENSMUSG00000058793.15"/>
</dbReference>
<dbReference type="MGI" id="MGI:1332236">
    <property type="gene designation" value="Cds2"/>
</dbReference>
<dbReference type="ProteomicsDB" id="356925"/>
<reference evidence="1" key="3">
    <citation type="submission" date="2025-08" db="UniProtKB">
        <authorList>
            <consortium name="Ensembl"/>
        </authorList>
    </citation>
    <scope>IDENTIFICATION</scope>
    <source>
        <strain evidence="1">C57BL/6J</strain>
    </source>
</reference>
<dbReference type="AGR" id="MGI:1332236"/>
<evidence type="ECO:0000313" key="3">
    <source>
        <dbReference type="Proteomes" id="UP000000589"/>
    </source>
</evidence>
<dbReference type="Antibodypedia" id="8142">
    <property type="antibodies" value="154 antibodies from 23 providers"/>
</dbReference>
<keyword evidence="4 5" id="KW-1267">Proteomics identification</keyword>
<evidence type="ECO:0000313" key="2">
    <source>
        <dbReference type="MGI" id="MGI:1332236"/>
    </source>
</evidence>
<evidence type="ECO:0007829" key="5">
    <source>
        <dbReference type="ProteomicsDB" id="H3BKR7"/>
    </source>
</evidence>
<dbReference type="Bgee" id="ENSMUSG00000058793">
    <property type="expression patterns" value="Expressed in motor neuron and 259 other cell types or tissues"/>
</dbReference>
<reference evidence="1 3" key="1">
    <citation type="journal article" date="2009" name="PLoS Biol.">
        <title>Lineage-specific biology revealed by a finished genome assembly of the mouse.</title>
        <authorList>
            <consortium name="Mouse Genome Sequencing Consortium"/>
            <person name="Church D.M."/>
            <person name="Goodstadt L."/>
            <person name="Hillier L.W."/>
            <person name="Zody M.C."/>
            <person name="Goldstein S."/>
            <person name="She X."/>
            <person name="Bult C.J."/>
            <person name="Agarwala R."/>
            <person name="Cherry J.L."/>
            <person name="DiCuccio M."/>
            <person name="Hlavina W."/>
            <person name="Kapustin Y."/>
            <person name="Meric P."/>
            <person name="Maglott D."/>
            <person name="Birtle Z."/>
            <person name="Marques A.C."/>
            <person name="Graves T."/>
            <person name="Zhou S."/>
            <person name="Teague B."/>
            <person name="Potamousis K."/>
            <person name="Churas C."/>
            <person name="Place M."/>
            <person name="Herschleb J."/>
            <person name="Runnheim R."/>
            <person name="Forrest D."/>
            <person name="Amos-Landgraf J."/>
            <person name="Schwartz D.C."/>
            <person name="Cheng Z."/>
            <person name="Lindblad-Toh K."/>
            <person name="Eichler E.E."/>
            <person name="Ponting C.P."/>
        </authorList>
    </citation>
    <scope>NUCLEOTIDE SEQUENCE [LARGE SCALE GENOMIC DNA]</scope>
    <source>
        <strain evidence="1 3">C57BL/6J</strain>
    </source>
</reference>
<evidence type="ECO:0007829" key="4">
    <source>
        <dbReference type="PeptideAtlas" id="H3BKR7"/>
    </source>
</evidence>
<dbReference type="AlphaFoldDB" id="H3BKR7"/>
<gene>
    <name evidence="1 2" type="primary">Cds2</name>
</gene>
<protein>
    <submittedName>
        <fullName evidence="1">CDP-diacylglycerol synthase 2</fullName>
    </submittedName>
</protein>
<evidence type="ECO:0000313" key="1">
    <source>
        <dbReference type="Ensembl" id="ENSMUSP00000135497.2"/>
    </source>
</evidence>
<dbReference type="VEuPathDB" id="HostDB:ENSMUSG00000058793"/>
<sequence>MTELRQRVVREDAPPEDKVEELVGERHPDFGHDRVFLHYHLPGTNGFDDDCYVCPD</sequence>